<evidence type="ECO:0000256" key="2">
    <source>
        <dbReference type="ARBA" id="ARBA00022840"/>
    </source>
</evidence>
<reference evidence="4 5" key="1">
    <citation type="submission" date="2015-06" db="EMBL/GenBank/DDBJ databases">
        <title>Genome sequencing project of Bacillus galactosidilyticus PL133.</title>
        <authorList>
            <person name="Gaiero J."/>
            <person name="Nicol R."/>
            <person name="Habash M."/>
        </authorList>
    </citation>
    <scope>NUCLEOTIDE SEQUENCE [LARGE SCALE GENOMIC DNA]</scope>
    <source>
        <strain evidence="4 5">PL133</strain>
    </source>
</reference>
<dbReference type="CDD" id="cd02038">
    <property type="entry name" value="FlhG-like"/>
    <property type="match status" value="1"/>
</dbReference>
<dbReference type="Pfam" id="PF13614">
    <property type="entry name" value="AAA_31"/>
    <property type="match status" value="1"/>
</dbReference>
<dbReference type="PANTHER" id="PTHR43384:SF4">
    <property type="entry name" value="CELLULOSE BIOSYNTHESIS PROTEIN BCSQ-RELATED"/>
    <property type="match status" value="1"/>
</dbReference>
<dbReference type="InterPro" id="IPR027417">
    <property type="entry name" value="P-loop_NTPase"/>
</dbReference>
<proteinExistence type="predicted"/>
<dbReference type="GO" id="GO:0016887">
    <property type="term" value="F:ATP hydrolysis activity"/>
    <property type="evidence" value="ECO:0007669"/>
    <property type="project" value="TreeGrafter"/>
</dbReference>
<evidence type="ECO:0000313" key="5">
    <source>
        <dbReference type="Proteomes" id="UP000053881"/>
    </source>
</evidence>
<dbReference type="GO" id="GO:0009898">
    <property type="term" value="C:cytoplasmic side of plasma membrane"/>
    <property type="evidence" value="ECO:0007669"/>
    <property type="project" value="TreeGrafter"/>
</dbReference>
<dbReference type="GO" id="GO:0005829">
    <property type="term" value="C:cytosol"/>
    <property type="evidence" value="ECO:0007669"/>
    <property type="project" value="TreeGrafter"/>
</dbReference>
<gene>
    <name evidence="4" type="ORF">ACA29_21420</name>
</gene>
<name>A0A0Q9XN74_9BACI</name>
<dbReference type="InterPro" id="IPR025669">
    <property type="entry name" value="AAA_dom"/>
</dbReference>
<sequence>MNDQAQALRRMIENNTEDQAKTLAVVSGKGGVGKSNISINIAAQLNERGYKVLLFDLDLGMGNVNIILGHSSAHTLSDFLNKGLPIESIIYRTPAGISYISAGNGLNEAIELNASMLSRLLTALKDIQRQYDYIIFDMAAGANSATMKILLAADDILVISTPEPTAMTDAYSMMKFICMEETESEFFLICNRADNERQGRETLERLQKTTVLKFLHKNVNLLGVLPEDPHVRKAVINQDVFSTKFPRASISIKLELILDRYLNYQKTPMTKQQAPSSFVGKLRKLFYRKD</sequence>
<keyword evidence="2" id="KW-0067">ATP-binding</keyword>
<evidence type="ECO:0000259" key="3">
    <source>
        <dbReference type="Pfam" id="PF13614"/>
    </source>
</evidence>
<dbReference type="Proteomes" id="UP000053881">
    <property type="component" value="Unassembled WGS sequence"/>
</dbReference>
<dbReference type="InterPro" id="IPR033875">
    <property type="entry name" value="FlhG"/>
</dbReference>
<dbReference type="GO" id="GO:0051782">
    <property type="term" value="P:negative regulation of cell division"/>
    <property type="evidence" value="ECO:0007669"/>
    <property type="project" value="TreeGrafter"/>
</dbReference>
<accession>A0A0Q9XN74</accession>
<dbReference type="PIRSF" id="PIRSF003092">
    <property type="entry name" value="MinD"/>
    <property type="match status" value="1"/>
</dbReference>
<dbReference type="EMBL" id="LGPB01000137">
    <property type="protein sequence ID" value="KRG09744.1"/>
    <property type="molecule type" value="Genomic_DNA"/>
</dbReference>
<comment type="caution">
    <text evidence="4">The sequence shown here is derived from an EMBL/GenBank/DDBJ whole genome shotgun (WGS) entry which is preliminary data.</text>
</comment>
<evidence type="ECO:0000313" key="4">
    <source>
        <dbReference type="EMBL" id="KRG09744.1"/>
    </source>
</evidence>
<dbReference type="AlphaFoldDB" id="A0A0Q9XN74"/>
<dbReference type="InterPro" id="IPR050625">
    <property type="entry name" value="ParA/MinD_ATPase"/>
</dbReference>
<evidence type="ECO:0000256" key="1">
    <source>
        <dbReference type="ARBA" id="ARBA00022741"/>
    </source>
</evidence>
<keyword evidence="1" id="KW-0547">Nucleotide-binding</keyword>
<protein>
    <recommendedName>
        <fullName evidence="3">AAA domain-containing protein</fullName>
    </recommendedName>
</protein>
<dbReference type="PATRIC" id="fig|217031.4.peg.7284"/>
<organism evidence="4 5">
    <name type="scientific">Lederbergia galactosidilytica</name>
    <dbReference type="NCBI Taxonomy" id="217031"/>
    <lineage>
        <taxon>Bacteria</taxon>
        <taxon>Bacillati</taxon>
        <taxon>Bacillota</taxon>
        <taxon>Bacilli</taxon>
        <taxon>Bacillales</taxon>
        <taxon>Bacillaceae</taxon>
        <taxon>Lederbergia</taxon>
    </lineage>
</organism>
<dbReference type="Gene3D" id="3.40.50.300">
    <property type="entry name" value="P-loop containing nucleotide triphosphate hydrolases"/>
    <property type="match status" value="1"/>
</dbReference>
<dbReference type="PANTHER" id="PTHR43384">
    <property type="entry name" value="SEPTUM SITE-DETERMINING PROTEIN MIND HOMOLOG, CHLOROPLASTIC-RELATED"/>
    <property type="match status" value="1"/>
</dbReference>
<dbReference type="InterPro" id="IPR025501">
    <property type="entry name" value="MinD_FleN"/>
</dbReference>
<dbReference type="SUPFAM" id="SSF52540">
    <property type="entry name" value="P-loop containing nucleoside triphosphate hydrolases"/>
    <property type="match status" value="1"/>
</dbReference>
<feature type="domain" description="AAA" evidence="3">
    <location>
        <begin position="21"/>
        <end position="177"/>
    </location>
</feature>
<dbReference type="GO" id="GO:0005524">
    <property type="term" value="F:ATP binding"/>
    <property type="evidence" value="ECO:0007669"/>
    <property type="project" value="UniProtKB-KW"/>
</dbReference>